<sequence length="89" mass="10051">MSQSSARNRLVLPYRVHYAPPAWREVGRMSSEAFEALQQTLARLAERSRNHDSVAGPARHRVEGHDLELLYEKDPRASTLTLLAVTRVG</sequence>
<evidence type="ECO:0000313" key="2">
    <source>
        <dbReference type="Proteomes" id="UP000563426"/>
    </source>
</evidence>
<evidence type="ECO:0008006" key="3">
    <source>
        <dbReference type="Google" id="ProtNLM"/>
    </source>
</evidence>
<evidence type="ECO:0000313" key="1">
    <source>
        <dbReference type="EMBL" id="NOK38966.1"/>
    </source>
</evidence>
<dbReference type="RefSeq" id="WP_147442236.1">
    <property type="nucleotide sequence ID" value="NZ_JABFJV010000393.1"/>
</dbReference>
<name>A0A3A8H670_9BACT</name>
<organism evidence="1 2">
    <name type="scientific">Corallococcus exercitus</name>
    <dbReference type="NCBI Taxonomy" id="2316736"/>
    <lineage>
        <taxon>Bacteria</taxon>
        <taxon>Pseudomonadati</taxon>
        <taxon>Myxococcota</taxon>
        <taxon>Myxococcia</taxon>
        <taxon>Myxococcales</taxon>
        <taxon>Cystobacterineae</taxon>
        <taxon>Myxococcaceae</taxon>
        <taxon>Corallococcus</taxon>
    </lineage>
</organism>
<dbReference type="OrthoDB" id="5383198at2"/>
<protein>
    <recommendedName>
        <fullName evidence="3">Type II toxin-antitoxin system RelE/ParE family toxin</fullName>
    </recommendedName>
</protein>
<gene>
    <name evidence="1" type="ORF">HMI49_37850</name>
</gene>
<reference evidence="1 2" key="1">
    <citation type="submission" date="2020-05" db="EMBL/GenBank/DDBJ databases">
        <authorList>
            <person name="Whitworth D."/>
        </authorList>
    </citation>
    <scope>NUCLEOTIDE SEQUENCE [LARGE SCALE GENOMIC DNA]</scope>
    <source>
        <strain evidence="1 2">AB043B</strain>
    </source>
</reference>
<comment type="caution">
    <text evidence="1">The sequence shown here is derived from an EMBL/GenBank/DDBJ whole genome shotgun (WGS) entry which is preliminary data.</text>
</comment>
<proteinExistence type="predicted"/>
<dbReference type="AlphaFoldDB" id="A0A3A8H670"/>
<keyword evidence="2" id="KW-1185">Reference proteome</keyword>
<dbReference type="Proteomes" id="UP000563426">
    <property type="component" value="Unassembled WGS sequence"/>
</dbReference>
<dbReference type="EMBL" id="JABFJV010000393">
    <property type="protein sequence ID" value="NOK38966.1"/>
    <property type="molecule type" value="Genomic_DNA"/>
</dbReference>
<accession>A0A3A8H670</accession>